<dbReference type="EMBL" id="JAANOW010000005">
    <property type="protein sequence ID" value="NIH98872.1"/>
    <property type="molecule type" value="Genomic_DNA"/>
</dbReference>
<organism evidence="1 2">
    <name type="scientific">Mycolicibacterium fluoranthenivorans</name>
    <dbReference type="NCBI Taxonomy" id="258505"/>
    <lineage>
        <taxon>Bacteria</taxon>
        <taxon>Bacillati</taxon>
        <taxon>Actinomycetota</taxon>
        <taxon>Actinomycetes</taxon>
        <taxon>Mycobacteriales</taxon>
        <taxon>Mycobacteriaceae</taxon>
        <taxon>Mycolicibacterium</taxon>
    </lineage>
</organism>
<sequence length="81" mass="9491">MRDPRIVETRYWNGTRLSLEELCRWANGFDPYGDPVLTFNFADDGTWDAPLLATEGDFRELRNGDYIVRLDDGEFCVRRLT</sequence>
<dbReference type="Proteomes" id="UP000547444">
    <property type="component" value="Unassembled WGS sequence"/>
</dbReference>
<dbReference type="AlphaFoldDB" id="A0A7X5U5M5"/>
<gene>
    <name evidence="1" type="ORF">FHU31_005896</name>
</gene>
<evidence type="ECO:0000313" key="1">
    <source>
        <dbReference type="EMBL" id="NIH98872.1"/>
    </source>
</evidence>
<comment type="caution">
    <text evidence="1">The sequence shown here is derived from an EMBL/GenBank/DDBJ whole genome shotgun (WGS) entry which is preliminary data.</text>
</comment>
<name>A0A7X5U5M5_9MYCO</name>
<evidence type="ECO:0000313" key="2">
    <source>
        <dbReference type="Proteomes" id="UP000547444"/>
    </source>
</evidence>
<protein>
    <submittedName>
        <fullName evidence="1">Uncharacterized protein</fullName>
    </submittedName>
</protein>
<reference evidence="1 2" key="1">
    <citation type="submission" date="2020-03" db="EMBL/GenBank/DDBJ databases">
        <title>Sequencing the genomes of 1000 actinobacteria strains.</title>
        <authorList>
            <person name="Klenk H.-P."/>
        </authorList>
    </citation>
    <scope>NUCLEOTIDE SEQUENCE [LARGE SCALE GENOMIC DNA]</scope>
    <source>
        <strain evidence="1 2">DSM 44556</strain>
    </source>
</reference>
<proteinExistence type="predicted"/>
<accession>A0A7X5U5M5</accession>
<keyword evidence="2" id="KW-1185">Reference proteome</keyword>
<dbReference type="RefSeq" id="WP_167164540.1">
    <property type="nucleotide sequence ID" value="NZ_JAANOW010000005.1"/>
</dbReference>